<keyword evidence="3 4" id="KW-0808">Transferase</keyword>
<evidence type="ECO:0000313" key="7">
    <source>
        <dbReference type="Proteomes" id="UP000247078"/>
    </source>
</evidence>
<dbReference type="PANTHER" id="PTHR42832">
    <property type="entry name" value="AMINO ACID AMINOTRANSFERASE"/>
    <property type="match status" value="1"/>
</dbReference>
<sequence length="395" mass="43769">MKFAKRMEHFSEGIFTRLLEIKRQRLENGEPVIDLSVGTPNIPPAQHIMTALCEAAADASNYTYAVNDQSELLRAVSEWYKRRYHVELNPKTQICSLLGSQEGLAHISLAIVDEGDLVLVPDPCYPVFADGPLLAGAELYYMPQKEEHGYVIQLQDIPEAVASKAKFMLVSYPNNPTTAMAPDQFYLDLIEFAKKYDIIVLHDNAYSELVFDGKTCGSFLAYPGAMDVGIEFNSLSKTYGLAGARIGFCVGNPDVVSVLKKLKSNMDYGMFLPIQKAAIAAITGDQSEVERVRDIYEERRDVLCEGFTNLGWHIAKPEATMFIWSRIPDHYDTSEQFAMDLVTQAGVIVTPGSAFGPSGEGYVRFALVQDKETLQQAILSVDNSGILKNNSVIPQ</sequence>
<dbReference type="CDD" id="cd00609">
    <property type="entry name" value="AAT_like"/>
    <property type="match status" value="1"/>
</dbReference>
<dbReference type="PANTHER" id="PTHR42832:SF3">
    <property type="entry name" value="L-GLUTAMINE--4-(METHYLSULFANYL)-2-OXOBUTANOATE AMINOTRANSFERASE"/>
    <property type="match status" value="1"/>
</dbReference>
<dbReference type="EMBL" id="QGTZ01000003">
    <property type="protein sequence ID" value="PWW43297.1"/>
    <property type="molecule type" value="Genomic_DNA"/>
</dbReference>
<accession>A0A855YE55</accession>
<dbReference type="InterPro" id="IPR015421">
    <property type="entry name" value="PyrdxlP-dep_Trfase_major"/>
</dbReference>
<dbReference type="InterPro" id="IPR004839">
    <property type="entry name" value="Aminotransferase_I/II_large"/>
</dbReference>
<protein>
    <recommendedName>
        <fullName evidence="4">Aminotransferase</fullName>
        <ecNumber evidence="4">2.6.1.-</ecNumber>
    </recommendedName>
</protein>
<dbReference type="GO" id="GO:0030170">
    <property type="term" value="F:pyridoxal phosphate binding"/>
    <property type="evidence" value="ECO:0007669"/>
    <property type="project" value="InterPro"/>
</dbReference>
<keyword evidence="2 4" id="KW-0032">Aminotransferase</keyword>
<evidence type="ECO:0000256" key="4">
    <source>
        <dbReference type="RuleBase" id="RU000481"/>
    </source>
</evidence>
<proteinExistence type="inferred from homology"/>
<comment type="similarity">
    <text evidence="4">Belongs to the class-I pyridoxal-phosphate-dependent aminotransferase family.</text>
</comment>
<dbReference type="InterPro" id="IPR015424">
    <property type="entry name" value="PyrdxlP-dep_Trfase"/>
</dbReference>
<dbReference type="Proteomes" id="UP000247078">
    <property type="component" value="Unassembled WGS sequence"/>
</dbReference>
<comment type="caution">
    <text evidence="6">The sequence shown here is derived from an EMBL/GenBank/DDBJ whole genome shotgun (WGS) entry which is preliminary data.</text>
</comment>
<evidence type="ECO:0000256" key="2">
    <source>
        <dbReference type="ARBA" id="ARBA00022576"/>
    </source>
</evidence>
<dbReference type="Gene3D" id="3.90.1150.10">
    <property type="entry name" value="Aspartate Aminotransferase, domain 1"/>
    <property type="match status" value="1"/>
</dbReference>
<evidence type="ECO:0000256" key="1">
    <source>
        <dbReference type="ARBA" id="ARBA00001933"/>
    </source>
</evidence>
<organism evidence="6 7">
    <name type="scientific">Paenibacillus pabuli</name>
    <dbReference type="NCBI Taxonomy" id="1472"/>
    <lineage>
        <taxon>Bacteria</taxon>
        <taxon>Bacillati</taxon>
        <taxon>Bacillota</taxon>
        <taxon>Bacilli</taxon>
        <taxon>Bacillales</taxon>
        <taxon>Paenibacillaceae</taxon>
        <taxon>Paenibacillus</taxon>
    </lineage>
</organism>
<dbReference type="RefSeq" id="WP_109998865.1">
    <property type="nucleotide sequence ID" value="NZ_QGTZ01000003.1"/>
</dbReference>
<feature type="domain" description="Aminotransferase class I/classII large" evidence="5">
    <location>
        <begin position="31"/>
        <end position="378"/>
    </location>
</feature>
<dbReference type="InterPro" id="IPR015422">
    <property type="entry name" value="PyrdxlP-dep_Trfase_small"/>
</dbReference>
<dbReference type="InterPro" id="IPR050881">
    <property type="entry name" value="LL-DAP_aminotransferase"/>
</dbReference>
<dbReference type="Pfam" id="PF00155">
    <property type="entry name" value="Aminotran_1_2"/>
    <property type="match status" value="1"/>
</dbReference>
<evidence type="ECO:0000259" key="5">
    <source>
        <dbReference type="Pfam" id="PF00155"/>
    </source>
</evidence>
<dbReference type="InterPro" id="IPR004838">
    <property type="entry name" value="NHTrfase_class1_PyrdxlP-BS"/>
</dbReference>
<dbReference type="Gene3D" id="3.40.640.10">
    <property type="entry name" value="Type I PLP-dependent aspartate aminotransferase-like (Major domain)"/>
    <property type="match status" value="1"/>
</dbReference>
<dbReference type="EC" id="2.6.1.-" evidence="4"/>
<dbReference type="SUPFAM" id="SSF53383">
    <property type="entry name" value="PLP-dependent transferases"/>
    <property type="match status" value="1"/>
</dbReference>
<dbReference type="AlphaFoldDB" id="A0A855YE55"/>
<evidence type="ECO:0000313" key="6">
    <source>
        <dbReference type="EMBL" id="PWW43297.1"/>
    </source>
</evidence>
<comment type="cofactor">
    <cofactor evidence="1 4">
        <name>pyridoxal 5'-phosphate</name>
        <dbReference type="ChEBI" id="CHEBI:597326"/>
    </cofactor>
</comment>
<reference evidence="6 7" key="1">
    <citation type="submission" date="2018-05" db="EMBL/GenBank/DDBJ databases">
        <title>Freshwater and sediment microbial communities from various areas in North America, analyzing microbe dynamics in response to fracking.</title>
        <authorList>
            <person name="Lamendella R."/>
        </authorList>
    </citation>
    <scope>NUCLEOTIDE SEQUENCE [LARGE SCALE GENOMIC DNA]</scope>
    <source>
        <strain evidence="6 7">DB-3</strain>
    </source>
</reference>
<name>A0A855YE55_9BACL</name>
<gene>
    <name evidence="6" type="ORF">DET56_103345</name>
</gene>
<dbReference type="GO" id="GO:0008483">
    <property type="term" value="F:transaminase activity"/>
    <property type="evidence" value="ECO:0007669"/>
    <property type="project" value="UniProtKB-KW"/>
</dbReference>
<evidence type="ECO:0000256" key="3">
    <source>
        <dbReference type="ARBA" id="ARBA00022679"/>
    </source>
</evidence>
<dbReference type="PROSITE" id="PS00105">
    <property type="entry name" value="AA_TRANSFER_CLASS_1"/>
    <property type="match status" value="1"/>
</dbReference>